<dbReference type="NCBIfam" id="TIGR04056">
    <property type="entry name" value="OMP_RagA_SusC"/>
    <property type="match status" value="1"/>
</dbReference>
<organism evidence="6 7">
    <name type="scientific">Bacteroides caccae</name>
    <dbReference type="NCBI Taxonomy" id="47678"/>
    <lineage>
        <taxon>Bacteria</taxon>
        <taxon>Pseudomonadati</taxon>
        <taxon>Bacteroidota</taxon>
        <taxon>Bacteroidia</taxon>
        <taxon>Bacteroidales</taxon>
        <taxon>Bacteroidaceae</taxon>
        <taxon>Bacteroides</taxon>
    </lineage>
</organism>
<evidence type="ECO:0000256" key="3">
    <source>
        <dbReference type="ARBA" id="ARBA00023237"/>
    </source>
</evidence>
<dbReference type="PROSITE" id="PS52016">
    <property type="entry name" value="TONB_DEPENDENT_REC_3"/>
    <property type="match status" value="1"/>
</dbReference>
<dbReference type="SUPFAM" id="SSF56935">
    <property type="entry name" value="Porins"/>
    <property type="match status" value="1"/>
</dbReference>
<comment type="subcellular location">
    <subcellularLocation>
        <location evidence="4">Cell outer membrane</location>
        <topology evidence="4">Multi-pass membrane protein</topology>
    </subcellularLocation>
</comment>
<keyword evidence="4" id="KW-0812">Transmembrane</keyword>
<evidence type="ECO:0000313" key="7">
    <source>
        <dbReference type="Proteomes" id="UP000284689"/>
    </source>
</evidence>
<dbReference type="InterPro" id="IPR008969">
    <property type="entry name" value="CarboxyPept-like_regulatory"/>
</dbReference>
<reference evidence="6 7" key="1">
    <citation type="submission" date="2018-08" db="EMBL/GenBank/DDBJ databases">
        <title>A genome reference for cultivated species of the human gut microbiota.</title>
        <authorList>
            <person name="Zou Y."/>
            <person name="Xue W."/>
            <person name="Luo G."/>
        </authorList>
    </citation>
    <scope>NUCLEOTIDE SEQUENCE [LARGE SCALE GENOMIC DNA]</scope>
    <source>
        <strain evidence="6 7">AM31-16AC</strain>
    </source>
</reference>
<comment type="caution">
    <text evidence="6">The sequence shown here is derived from an EMBL/GenBank/DDBJ whole genome shotgun (WGS) entry which is preliminary data.</text>
</comment>
<evidence type="ECO:0000259" key="5">
    <source>
        <dbReference type="SMART" id="SM00965"/>
    </source>
</evidence>
<dbReference type="InterPro" id="IPR037066">
    <property type="entry name" value="Plug_dom_sf"/>
</dbReference>
<dbReference type="RefSeq" id="WP_122264890.1">
    <property type="nucleotide sequence ID" value="NZ_QSJD01000027.1"/>
</dbReference>
<dbReference type="NCBIfam" id="TIGR04057">
    <property type="entry name" value="SusC_RagA_signa"/>
    <property type="match status" value="1"/>
</dbReference>
<dbReference type="SUPFAM" id="SSF49464">
    <property type="entry name" value="Carboxypeptidase regulatory domain-like"/>
    <property type="match status" value="1"/>
</dbReference>
<dbReference type="AlphaFoldDB" id="A0A414FGM8"/>
<dbReference type="InterPro" id="IPR011662">
    <property type="entry name" value="Secretin/TonB_short_N"/>
</dbReference>
<feature type="domain" description="Secretin/TonB short N-terminal" evidence="5">
    <location>
        <begin position="55"/>
        <end position="106"/>
    </location>
</feature>
<keyword evidence="4" id="KW-1134">Transmembrane beta strand</keyword>
<evidence type="ECO:0000256" key="4">
    <source>
        <dbReference type="PROSITE-ProRule" id="PRU01360"/>
    </source>
</evidence>
<keyword evidence="3 4" id="KW-0998">Cell outer membrane</keyword>
<comment type="similarity">
    <text evidence="4">Belongs to the TonB-dependent receptor family.</text>
</comment>
<evidence type="ECO:0000313" key="6">
    <source>
        <dbReference type="EMBL" id="RHD45944.1"/>
    </source>
</evidence>
<dbReference type="InterPro" id="IPR012910">
    <property type="entry name" value="Plug_dom"/>
</dbReference>
<sequence length="1124" mass="125388">MNRLTKIMFVLGFLLTSVWSYSSNSVYAQNQKFSFEFKQTSIKTIFQYIEKHSEFIFMYRTDLLDTSKKVSVKVEKQSIEQILEQVLKGTSVVYEINDRQIVLKKGLERSEEVPQQSRQNKLIQGLVKDDKGDVIIGATIKVKGTTIGTTTNMDGLYNLSVPSENSILIVSYIGYATQEIKVGNRQNIIITLQEDAKNLEEVVVTAYGTGQKKASMVGSVQSIRPADLKVPASNLSTSFAGRLAGVIAVQRSGEPGADGANFWIRGVSTLGSASTSPLIIIDGIESTTTDLNALDPEVIDGFSILKDATATAMYGMRGANGVMIVTTKSGAALDKPIINFRMEASMSTPTSIPEFVDGVTFMELYNEAVRNQPAGKEAYTQERIDGTRQGLNPYIFPNVDWYGEMFKDRSFSETFNFNIRGGGKKVDYFSSISVGHESGMLKSRSKDFFSFDNNISRMRYSFQNNINARLGKTSKLSLRLNVMLVDKRGPNESTSSLFSSVMNTNPVDAPIMFPDDGTTSYIKWGVPTNTAVNPLATMVNGYDDTFQSTVTASLNFDQKLDFLVDGLTFKAMASLKNFSQSVQTRYSDWNKFTVNNWSLNDDGTYNMEVIQEGAEVGTELKTKSSNTGDRRIYLQAMLEYNRTFGKHDVGALLIYNQDEYMNNNPGTDLLVALPTRRQGIAARASYAYDGRYLAEVNLGYNGSENFAKGNRFGLFPSIAVGYNISEEKFFQPLRNVISRMKVRASYGLVGNGNIGGQRFAYLADVDLTGSPAFTTGINMDRTLTGPSYKRFANYDLGWEVGKKYNIGLDMTLFNNLNLTVDVFREDRTDIFQTKATIPSYLGVYGTSYYVNSAAVRNQGIDASIDFGHQFNKDFSMTFKGTFTYAHNEIRAYEESVGDRANLSRIGYSTSQQWGYVSDYLFADQAEINNHPSQLIGGTVGPGDIKYVNQPNVYGVYDDIIDKNDMVPIGNPTTPEIVYGFGPSFHYKGFDLSFFFQGMAKTSLFMSGLQPFGTMTDNKNVQTFIADDRWSPENQNIFAKYPRLTIERSANNSATSTYWERDGAFLKLKNAEIGYTFKSMRLYLRGSNLLTFSKFKLWDPEQGGGNGLKYPTQRVFNIGFQMTIK</sequence>
<accession>A0A414FGM8</accession>
<dbReference type="Gene3D" id="2.170.130.10">
    <property type="entry name" value="TonB-dependent receptor, plug domain"/>
    <property type="match status" value="1"/>
</dbReference>
<dbReference type="FunFam" id="2.170.130.10:FF:000003">
    <property type="entry name" value="SusC/RagA family TonB-linked outer membrane protein"/>
    <property type="match status" value="1"/>
</dbReference>
<dbReference type="InterPro" id="IPR039426">
    <property type="entry name" value="TonB-dep_rcpt-like"/>
</dbReference>
<dbReference type="Pfam" id="PF07660">
    <property type="entry name" value="STN"/>
    <property type="match status" value="1"/>
</dbReference>
<dbReference type="EMBL" id="QSJD01000027">
    <property type="protein sequence ID" value="RHD45944.1"/>
    <property type="molecule type" value="Genomic_DNA"/>
</dbReference>
<proteinExistence type="inferred from homology"/>
<evidence type="ECO:0000256" key="1">
    <source>
        <dbReference type="ARBA" id="ARBA00022448"/>
    </source>
</evidence>
<dbReference type="InterPro" id="IPR023997">
    <property type="entry name" value="TonB-dep_OMP_SusC/RagA_CS"/>
</dbReference>
<dbReference type="SMART" id="SM00965">
    <property type="entry name" value="STN"/>
    <property type="match status" value="1"/>
</dbReference>
<dbReference type="Proteomes" id="UP000284689">
    <property type="component" value="Unassembled WGS sequence"/>
</dbReference>
<dbReference type="Gene3D" id="2.60.40.1120">
    <property type="entry name" value="Carboxypeptidase-like, regulatory domain"/>
    <property type="match status" value="1"/>
</dbReference>
<protein>
    <submittedName>
        <fullName evidence="6">SusC/RagA family TonB-linked outer membrane protein</fullName>
    </submittedName>
</protein>
<dbReference type="GO" id="GO:0009279">
    <property type="term" value="C:cell outer membrane"/>
    <property type="evidence" value="ECO:0007669"/>
    <property type="project" value="UniProtKB-SubCell"/>
</dbReference>
<keyword evidence="1 4" id="KW-0813">Transport</keyword>
<dbReference type="InterPro" id="IPR023996">
    <property type="entry name" value="TonB-dep_OMP_SusC/RagA"/>
</dbReference>
<name>A0A414FGM8_9BACE</name>
<dbReference type="Pfam" id="PF07715">
    <property type="entry name" value="Plug"/>
    <property type="match status" value="1"/>
</dbReference>
<evidence type="ECO:0000256" key="2">
    <source>
        <dbReference type="ARBA" id="ARBA00023136"/>
    </source>
</evidence>
<dbReference type="Pfam" id="PF13715">
    <property type="entry name" value="CarbopepD_reg_2"/>
    <property type="match status" value="1"/>
</dbReference>
<keyword evidence="2 4" id="KW-0472">Membrane</keyword>
<gene>
    <name evidence="6" type="ORF">DW794_15415</name>
</gene>